<keyword evidence="3" id="KW-0378">Hydrolase</keyword>
<keyword evidence="5" id="KW-1185">Reference proteome</keyword>
<organism evidence="4 5">
    <name type="scientific">Neobacillus novalis</name>
    <dbReference type="NCBI Taxonomy" id="220687"/>
    <lineage>
        <taxon>Bacteria</taxon>
        <taxon>Bacillati</taxon>
        <taxon>Bacillota</taxon>
        <taxon>Bacilli</taxon>
        <taxon>Bacillales</taxon>
        <taxon>Bacillaceae</taxon>
        <taxon>Neobacillus</taxon>
    </lineage>
</organism>
<dbReference type="GO" id="GO:0046872">
    <property type="term" value="F:metal ion binding"/>
    <property type="evidence" value="ECO:0007669"/>
    <property type="project" value="UniProtKB-KW"/>
</dbReference>
<comment type="similarity">
    <text evidence="1">Belongs to the HAD-like hydrolase superfamily. CbbY/CbbZ/Gph/YieH family.</text>
</comment>
<evidence type="ECO:0000313" key="4">
    <source>
        <dbReference type="EMBL" id="WHY86543.1"/>
    </source>
</evidence>
<dbReference type="SFLD" id="SFLDG01135">
    <property type="entry name" value="C1.5.6:_HAD__Beta-PGM__Phospha"/>
    <property type="match status" value="1"/>
</dbReference>
<dbReference type="Proteomes" id="UP001178288">
    <property type="component" value="Chromosome"/>
</dbReference>
<dbReference type="InterPro" id="IPR023198">
    <property type="entry name" value="PGP-like_dom2"/>
</dbReference>
<dbReference type="Gene3D" id="1.10.150.240">
    <property type="entry name" value="Putative phosphatase, domain 2"/>
    <property type="match status" value="1"/>
</dbReference>
<dbReference type="InterPro" id="IPR006439">
    <property type="entry name" value="HAD-SF_hydro_IA"/>
</dbReference>
<dbReference type="InterPro" id="IPR041492">
    <property type="entry name" value="HAD_2"/>
</dbReference>
<dbReference type="Gene3D" id="3.40.50.1000">
    <property type="entry name" value="HAD superfamily/HAD-like"/>
    <property type="match status" value="1"/>
</dbReference>
<dbReference type="SUPFAM" id="SSF56784">
    <property type="entry name" value="HAD-like"/>
    <property type="match status" value="1"/>
</dbReference>
<dbReference type="Pfam" id="PF13419">
    <property type="entry name" value="HAD_2"/>
    <property type="match status" value="1"/>
</dbReference>
<dbReference type="FunFam" id="3.40.50.1000:FF:000036">
    <property type="entry name" value="HAD family hydrolase"/>
    <property type="match status" value="1"/>
</dbReference>
<dbReference type="EMBL" id="CP126114">
    <property type="protein sequence ID" value="WHY86543.1"/>
    <property type="molecule type" value="Genomic_DNA"/>
</dbReference>
<dbReference type="SFLD" id="SFLDG01129">
    <property type="entry name" value="C1.5:_HAD__Beta-PGM__Phosphata"/>
    <property type="match status" value="1"/>
</dbReference>
<name>A0AA95MRA1_9BACI</name>
<dbReference type="PRINTS" id="PR00413">
    <property type="entry name" value="HADHALOGNASE"/>
</dbReference>
<reference evidence="4" key="1">
    <citation type="submission" date="2023-05" db="EMBL/GenBank/DDBJ databases">
        <title>Comparative genomics of Bacillaceae isolates and their secondary metabolite potential.</title>
        <authorList>
            <person name="Song L."/>
            <person name="Nielsen L.J."/>
            <person name="Mohite O."/>
            <person name="Xu X."/>
            <person name="Weber T."/>
            <person name="Kovacs A.T."/>
        </authorList>
    </citation>
    <scope>NUCLEOTIDE SEQUENCE</scope>
    <source>
        <strain evidence="4">XLM17</strain>
    </source>
</reference>
<dbReference type="KEGG" id="nnv:QNH39_01205"/>
<evidence type="ECO:0000256" key="1">
    <source>
        <dbReference type="ARBA" id="ARBA00006171"/>
    </source>
</evidence>
<sequence length="220" mass="24755">MLEAVIFDMDGVIIDSEDSFFQAKDTLLNELGISVDSSYHHQFMGTTAEYTWTKMKEELAISLSVEECIKRMEAIRKDIIKRDGLRPIPGVLDLIMHLHKQGVPLAIASSSPLEDIYYTVEIFQLNNTFQVLVTGQDCENSKPFPDVFLKAAKELDVKPANCLVIEDSQNGTLAAKAAGMTCIGYNNPEFNNMDLSKADKIVEYFKDINIDICKEMFLLK</sequence>
<evidence type="ECO:0000313" key="5">
    <source>
        <dbReference type="Proteomes" id="UP001178288"/>
    </source>
</evidence>
<dbReference type="CDD" id="cd16423">
    <property type="entry name" value="HAD_BPGM-like"/>
    <property type="match status" value="1"/>
</dbReference>
<dbReference type="PANTHER" id="PTHR18901">
    <property type="entry name" value="2-DEOXYGLUCOSE-6-PHOSPHATE PHOSPHATASE 2"/>
    <property type="match status" value="1"/>
</dbReference>
<keyword evidence="2" id="KW-0479">Metal-binding</keyword>
<dbReference type="RefSeq" id="WP_066094913.1">
    <property type="nucleotide sequence ID" value="NZ_CP126114.1"/>
</dbReference>
<dbReference type="PANTHER" id="PTHR18901:SF38">
    <property type="entry name" value="PSEUDOURIDINE-5'-PHOSPHATASE"/>
    <property type="match status" value="1"/>
</dbReference>
<dbReference type="NCBIfam" id="TIGR01549">
    <property type="entry name" value="HAD-SF-IA-v1"/>
    <property type="match status" value="1"/>
</dbReference>
<accession>A0AA95MRA1</accession>
<dbReference type="SFLD" id="SFLDS00003">
    <property type="entry name" value="Haloacid_Dehalogenase"/>
    <property type="match status" value="1"/>
</dbReference>
<dbReference type="GO" id="GO:0016787">
    <property type="term" value="F:hydrolase activity"/>
    <property type="evidence" value="ECO:0007669"/>
    <property type="project" value="UniProtKB-KW"/>
</dbReference>
<evidence type="ECO:0000256" key="2">
    <source>
        <dbReference type="ARBA" id="ARBA00022723"/>
    </source>
</evidence>
<gene>
    <name evidence="4" type="ORF">QNH39_01205</name>
</gene>
<evidence type="ECO:0000256" key="3">
    <source>
        <dbReference type="ARBA" id="ARBA00022801"/>
    </source>
</evidence>
<protein>
    <submittedName>
        <fullName evidence="4">HAD family phosphatase</fullName>
    </submittedName>
</protein>
<dbReference type="InterPro" id="IPR036412">
    <property type="entry name" value="HAD-like_sf"/>
</dbReference>
<dbReference type="NCBIfam" id="TIGR01509">
    <property type="entry name" value="HAD-SF-IA-v3"/>
    <property type="match status" value="1"/>
</dbReference>
<proteinExistence type="inferred from homology"/>
<dbReference type="InterPro" id="IPR023214">
    <property type="entry name" value="HAD_sf"/>
</dbReference>
<dbReference type="AlphaFoldDB" id="A0AA95MRA1"/>